<evidence type="ECO:0000313" key="2">
    <source>
        <dbReference type="Proteomes" id="UP000076727"/>
    </source>
</evidence>
<reference evidence="1 2" key="1">
    <citation type="journal article" date="2016" name="Mol. Biol. Evol.">
        <title>Comparative Genomics of Early-Diverging Mushroom-Forming Fungi Provides Insights into the Origins of Lignocellulose Decay Capabilities.</title>
        <authorList>
            <person name="Nagy L.G."/>
            <person name="Riley R."/>
            <person name="Tritt A."/>
            <person name="Adam C."/>
            <person name="Daum C."/>
            <person name="Floudas D."/>
            <person name="Sun H."/>
            <person name="Yadav J.S."/>
            <person name="Pangilinan J."/>
            <person name="Larsson K.H."/>
            <person name="Matsuura K."/>
            <person name="Barry K."/>
            <person name="Labutti K."/>
            <person name="Kuo R."/>
            <person name="Ohm R.A."/>
            <person name="Bhattacharya S.S."/>
            <person name="Shirouzu T."/>
            <person name="Yoshinaga Y."/>
            <person name="Martin F.M."/>
            <person name="Grigoriev I.V."/>
            <person name="Hibbett D.S."/>
        </authorList>
    </citation>
    <scope>NUCLEOTIDE SEQUENCE [LARGE SCALE GENOMIC DNA]</scope>
    <source>
        <strain evidence="1 2">L-15889</strain>
    </source>
</reference>
<gene>
    <name evidence="1" type="ORF">DAEQUDRAFT_92878</name>
</gene>
<sequence>MASLFATYDSFPSILEGDIPEILLAPRLSTVQLEDDDRCAGCLTNLQSTDHNTEENEPITDYASENHLNALGLFEWPVDDILSDEVDVENEKTVNAWPTTKGSGTRELECILPGLRAFSHEVLSGCGSNGSAYEQPEM</sequence>
<proteinExistence type="predicted"/>
<dbReference type="Proteomes" id="UP000076727">
    <property type="component" value="Unassembled WGS sequence"/>
</dbReference>
<dbReference type="EMBL" id="KV429044">
    <property type="protein sequence ID" value="KZT71682.1"/>
    <property type="molecule type" value="Genomic_DNA"/>
</dbReference>
<keyword evidence="2" id="KW-1185">Reference proteome</keyword>
<accession>A0A165S933</accession>
<name>A0A165S933_9APHY</name>
<evidence type="ECO:0000313" key="1">
    <source>
        <dbReference type="EMBL" id="KZT71682.1"/>
    </source>
</evidence>
<organism evidence="1 2">
    <name type="scientific">Daedalea quercina L-15889</name>
    <dbReference type="NCBI Taxonomy" id="1314783"/>
    <lineage>
        <taxon>Eukaryota</taxon>
        <taxon>Fungi</taxon>
        <taxon>Dikarya</taxon>
        <taxon>Basidiomycota</taxon>
        <taxon>Agaricomycotina</taxon>
        <taxon>Agaricomycetes</taxon>
        <taxon>Polyporales</taxon>
        <taxon>Fomitopsis</taxon>
    </lineage>
</organism>
<dbReference type="AlphaFoldDB" id="A0A165S933"/>
<protein>
    <submittedName>
        <fullName evidence="1">Uncharacterized protein</fullName>
    </submittedName>
</protein>